<dbReference type="Proteomes" id="UP000002358">
    <property type="component" value="Chromosome 5"/>
</dbReference>
<protein>
    <submittedName>
        <fullName evidence="2">Uncharacterized protein</fullName>
    </submittedName>
</protein>
<feature type="signal peptide" evidence="1">
    <location>
        <begin position="1"/>
        <end position="20"/>
    </location>
</feature>
<dbReference type="GeneID" id="100124110"/>
<accession>A0A7M7HBX0</accession>
<dbReference type="InterPro" id="IPR008914">
    <property type="entry name" value="PEBP"/>
</dbReference>
<keyword evidence="1" id="KW-0732">Signal</keyword>
<dbReference type="PANTHER" id="PTHR11362:SF82">
    <property type="entry name" value="PHOSPHATIDYLETHANOLAMINE-BINDING PROTEIN 4"/>
    <property type="match status" value="1"/>
</dbReference>
<dbReference type="CDD" id="cd00866">
    <property type="entry name" value="PEBP_euk"/>
    <property type="match status" value="1"/>
</dbReference>
<dbReference type="PANTHER" id="PTHR11362">
    <property type="entry name" value="PHOSPHATIDYLETHANOLAMINE-BINDING PROTEIN"/>
    <property type="match status" value="1"/>
</dbReference>
<evidence type="ECO:0000256" key="1">
    <source>
        <dbReference type="SAM" id="SignalP"/>
    </source>
</evidence>
<dbReference type="OrthoDB" id="2506647at2759"/>
<evidence type="ECO:0000313" key="2">
    <source>
        <dbReference type="EnsemblMetazoa" id="XP_008207562"/>
    </source>
</evidence>
<name>A0A7M7HBX0_NASVI</name>
<dbReference type="AlphaFoldDB" id="A0A7M7HBX0"/>
<dbReference type="SUPFAM" id="SSF49777">
    <property type="entry name" value="PEBP-like"/>
    <property type="match status" value="1"/>
</dbReference>
<dbReference type="Pfam" id="PF01161">
    <property type="entry name" value="PBP"/>
    <property type="match status" value="1"/>
</dbReference>
<reference evidence="2" key="1">
    <citation type="submission" date="2021-01" db="UniProtKB">
        <authorList>
            <consortium name="EnsemblMetazoa"/>
        </authorList>
    </citation>
    <scope>IDENTIFICATION</scope>
</reference>
<sequence>MRFLATVCVLSFQLILCARGIVDVADLAEGYKKEGLIPDVLDTAPKNFLPVSYNNKEFGFASELTPTEVKDAPTHIGWGLDSSSFYTLIMNDPDAPSRQDPKMREFLHWAVVNIPGDDFSKGETLAEYMGAGPPQGTGLHRYIITLYRQPSKLTFDEKPMNNLSIEGRVNFNLRKFIEKYKLDEHVAGNMFKAQYDDYVPEFYNKMGM</sequence>
<proteinExistence type="predicted"/>
<dbReference type="Gene3D" id="3.90.280.10">
    <property type="entry name" value="PEBP-like"/>
    <property type="match status" value="1"/>
</dbReference>
<dbReference type="EnsemblMetazoa" id="XM_008209340">
    <property type="protein sequence ID" value="XP_008207562"/>
    <property type="gene ID" value="LOC100124110"/>
</dbReference>
<dbReference type="InterPro" id="IPR035810">
    <property type="entry name" value="PEBP_euk"/>
</dbReference>
<keyword evidence="3" id="KW-1185">Reference proteome</keyword>
<evidence type="ECO:0000313" key="3">
    <source>
        <dbReference type="Proteomes" id="UP000002358"/>
    </source>
</evidence>
<dbReference type="RefSeq" id="XP_008207562.1">
    <property type="nucleotide sequence ID" value="XM_008209340.3"/>
</dbReference>
<feature type="chain" id="PRO_5029846347" evidence="1">
    <location>
        <begin position="21"/>
        <end position="208"/>
    </location>
</feature>
<organism evidence="2 3">
    <name type="scientific">Nasonia vitripennis</name>
    <name type="common">Parasitic wasp</name>
    <dbReference type="NCBI Taxonomy" id="7425"/>
    <lineage>
        <taxon>Eukaryota</taxon>
        <taxon>Metazoa</taxon>
        <taxon>Ecdysozoa</taxon>
        <taxon>Arthropoda</taxon>
        <taxon>Hexapoda</taxon>
        <taxon>Insecta</taxon>
        <taxon>Pterygota</taxon>
        <taxon>Neoptera</taxon>
        <taxon>Endopterygota</taxon>
        <taxon>Hymenoptera</taxon>
        <taxon>Apocrita</taxon>
        <taxon>Proctotrupomorpha</taxon>
        <taxon>Chalcidoidea</taxon>
        <taxon>Pteromalidae</taxon>
        <taxon>Pteromalinae</taxon>
        <taxon>Nasonia</taxon>
    </lineage>
</organism>
<dbReference type="SMR" id="A0A7M7HBX0"/>
<dbReference type="KEGG" id="nvi:100124110"/>
<dbReference type="InterPro" id="IPR036610">
    <property type="entry name" value="PEBP-like_sf"/>
</dbReference>
<dbReference type="InParanoid" id="A0A7M7HBX0"/>